<organism evidence="1">
    <name type="scientific">Arundo donax</name>
    <name type="common">Giant reed</name>
    <name type="synonym">Donax arundinaceus</name>
    <dbReference type="NCBI Taxonomy" id="35708"/>
    <lineage>
        <taxon>Eukaryota</taxon>
        <taxon>Viridiplantae</taxon>
        <taxon>Streptophyta</taxon>
        <taxon>Embryophyta</taxon>
        <taxon>Tracheophyta</taxon>
        <taxon>Spermatophyta</taxon>
        <taxon>Magnoliopsida</taxon>
        <taxon>Liliopsida</taxon>
        <taxon>Poales</taxon>
        <taxon>Poaceae</taxon>
        <taxon>PACMAD clade</taxon>
        <taxon>Arundinoideae</taxon>
        <taxon>Arundineae</taxon>
        <taxon>Arundo</taxon>
    </lineage>
</organism>
<reference evidence="1" key="2">
    <citation type="journal article" date="2015" name="Data Brief">
        <title>Shoot transcriptome of the giant reed, Arundo donax.</title>
        <authorList>
            <person name="Barrero R.A."/>
            <person name="Guerrero F.D."/>
            <person name="Moolhuijzen P."/>
            <person name="Goolsby J.A."/>
            <person name="Tidwell J."/>
            <person name="Bellgard S.E."/>
            <person name="Bellgard M.I."/>
        </authorList>
    </citation>
    <scope>NUCLEOTIDE SEQUENCE</scope>
    <source>
        <tissue evidence="1">Shoot tissue taken approximately 20 cm above the soil surface</tissue>
    </source>
</reference>
<proteinExistence type="predicted"/>
<protein>
    <submittedName>
        <fullName evidence="1">Uncharacterized protein</fullName>
    </submittedName>
</protein>
<dbReference type="EMBL" id="GBRH01183874">
    <property type="protein sequence ID" value="JAE14022.1"/>
    <property type="molecule type" value="Transcribed_RNA"/>
</dbReference>
<reference evidence="1" key="1">
    <citation type="submission" date="2014-09" db="EMBL/GenBank/DDBJ databases">
        <authorList>
            <person name="Magalhaes I.L.F."/>
            <person name="Oliveira U."/>
            <person name="Santos F.R."/>
            <person name="Vidigal T.H.D.A."/>
            <person name="Brescovit A.D."/>
            <person name="Santos A.J."/>
        </authorList>
    </citation>
    <scope>NUCLEOTIDE SEQUENCE</scope>
    <source>
        <tissue evidence="1">Shoot tissue taken approximately 20 cm above the soil surface</tissue>
    </source>
</reference>
<sequence>MYSETVKSY</sequence>
<name>A0A0A9FP03_ARUDO</name>
<accession>A0A0A9FP03</accession>
<evidence type="ECO:0000313" key="1">
    <source>
        <dbReference type="EMBL" id="JAE14022.1"/>
    </source>
</evidence>